<dbReference type="Gene3D" id="2.40.37.20">
    <property type="entry name" value="D-serine dehydratase-like domain"/>
    <property type="match status" value="1"/>
</dbReference>
<gene>
    <name evidence="5" type="ORF">CAL24_05060</name>
</gene>
<dbReference type="Pfam" id="PF01168">
    <property type="entry name" value="Ala_racemase_N"/>
    <property type="match status" value="1"/>
</dbReference>
<proteinExistence type="inferred from homology"/>
<dbReference type="InterPro" id="IPR029066">
    <property type="entry name" value="PLP-binding_barrel"/>
</dbReference>
<evidence type="ECO:0000313" key="5">
    <source>
        <dbReference type="EMBL" id="OZI79308.1"/>
    </source>
</evidence>
<dbReference type="EMBL" id="NEVT01000003">
    <property type="protein sequence ID" value="OZI79308.1"/>
    <property type="molecule type" value="Genomic_DNA"/>
</dbReference>
<dbReference type="CDD" id="cd06818">
    <property type="entry name" value="PLPDE_III_cryptic_DSD"/>
    <property type="match status" value="1"/>
</dbReference>
<dbReference type="RefSeq" id="WP_028356536.1">
    <property type="nucleotide sequence ID" value="NZ_NEVT01000003.1"/>
</dbReference>
<dbReference type="InterPro" id="IPR026956">
    <property type="entry name" value="D-ser_dehydrat-like_dom"/>
</dbReference>
<dbReference type="InterPro" id="IPR001608">
    <property type="entry name" value="Ala_racemase_N"/>
</dbReference>
<evidence type="ECO:0000256" key="1">
    <source>
        <dbReference type="ARBA" id="ARBA00005323"/>
    </source>
</evidence>
<dbReference type="GO" id="GO:0016829">
    <property type="term" value="F:lyase activity"/>
    <property type="evidence" value="ECO:0007669"/>
    <property type="project" value="UniProtKB-KW"/>
</dbReference>
<dbReference type="InterPro" id="IPR042208">
    <property type="entry name" value="D-ser_dehydrat-like_sf"/>
</dbReference>
<keyword evidence="6" id="KW-1185">Reference proteome</keyword>
<dbReference type="PANTHER" id="PTHR28004:SF8">
    <property type="entry name" value="D-SERINE DEAMINASE"/>
    <property type="match status" value="1"/>
</dbReference>
<reference evidence="6" key="1">
    <citation type="submission" date="2017-05" db="EMBL/GenBank/DDBJ databases">
        <title>Complete and WGS of Bordetella genogroups.</title>
        <authorList>
            <person name="Spilker T."/>
            <person name="Lipuma J."/>
        </authorList>
    </citation>
    <scope>NUCLEOTIDE SEQUENCE [LARGE SCALE GENOMIC DNA]</scope>
    <source>
        <strain evidence="6">AU8256</strain>
    </source>
</reference>
<dbReference type="Pfam" id="PF14031">
    <property type="entry name" value="D-ser_dehydrat"/>
    <property type="match status" value="1"/>
</dbReference>
<evidence type="ECO:0000256" key="2">
    <source>
        <dbReference type="ARBA" id="ARBA00023239"/>
    </source>
</evidence>
<accession>A0A261VYW9</accession>
<protein>
    <submittedName>
        <fullName evidence="5">Amino acid deaminase</fullName>
    </submittedName>
</protein>
<dbReference type="AlphaFoldDB" id="A0A261VYW9"/>
<evidence type="ECO:0000259" key="4">
    <source>
        <dbReference type="SMART" id="SM01119"/>
    </source>
</evidence>
<dbReference type="Proteomes" id="UP000215633">
    <property type="component" value="Unassembled WGS sequence"/>
</dbReference>
<feature type="region of interest" description="Disordered" evidence="3">
    <location>
        <begin position="1"/>
        <end position="22"/>
    </location>
</feature>
<dbReference type="InterPro" id="IPR051466">
    <property type="entry name" value="D-amino_acid_metab_enzyme"/>
</dbReference>
<comment type="caution">
    <text evidence="5">The sequence shown here is derived from an EMBL/GenBank/DDBJ whole genome shotgun (WGS) entry which is preliminary data.</text>
</comment>
<dbReference type="SUPFAM" id="SSF51419">
    <property type="entry name" value="PLP-binding barrel"/>
    <property type="match status" value="1"/>
</dbReference>
<sequence length="427" mass="46030">MATSPLSPAPADPPLDADGKGLGAFPPGCTVAQAPALGWNLLEEDVSLPVAVLYEARVRHNLQWMQRFMEAYGVKLAPHGKTTMSPALFHRQLAAGAWGITLATAPQAHAAYRHGVRRVLMANQLVGRANMALVAGLLRDPGFDYWCLLDSAANAAQLGAYFSARGLRLPVLIELGVPGGRTGVRDEAQLQAVLAELARWPQALALAGIEIYEGVLQDEQRIRAFLRRAVDTLRALAAGGRLRGDGPALLSGAGSAWFDVVAEEFSGLDIGMPLEIVLRPGCYLSHDVGIYRSAAERIAAHNPVARRLEPGLLPALQVWAYVQSLPEPGRAIVGLGKRDAAFDAGLPVPAVQHRPGRPAPLPAPAHWKLTAMMDQHAFMDIDADDDIQVGDMVAFDISHPCLTFDKWRQVLLVDEQYRITDVAPTCF</sequence>
<evidence type="ECO:0000313" key="6">
    <source>
        <dbReference type="Proteomes" id="UP000215633"/>
    </source>
</evidence>
<dbReference type="PANTHER" id="PTHR28004">
    <property type="entry name" value="ZGC:162816-RELATED"/>
    <property type="match status" value="1"/>
</dbReference>
<keyword evidence="2" id="KW-0456">Lyase</keyword>
<name>A0A261VYW9_9BORD</name>
<dbReference type="SMART" id="SM01119">
    <property type="entry name" value="D-ser_dehydrat"/>
    <property type="match status" value="1"/>
</dbReference>
<evidence type="ECO:0000256" key="3">
    <source>
        <dbReference type="SAM" id="MobiDB-lite"/>
    </source>
</evidence>
<dbReference type="Gene3D" id="3.20.20.10">
    <property type="entry name" value="Alanine racemase"/>
    <property type="match status" value="1"/>
</dbReference>
<comment type="similarity">
    <text evidence="1">Belongs to the DSD1 family.</text>
</comment>
<feature type="domain" description="D-serine dehydratase-like" evidence="4">
    <location>
        <begin position="315"/>
        <end position="414"/>
    </location>
</feature>
<organism evidence="5 6">
    <name type="scientific">Bordetella genomosp. 2</name>
    <dbReference type="NCBI Taxonomy" id="1983456"/>
    <lineage>
        <taxon>Bacteria</taxon>
        <taxon>Pseudomonadati</taxon>
        <taxon>Pseudomonadota</taxon>
        <taxon>Betaproteobacteria</taxon>
        <taxon>Burkholderiales</taxon>
        <taxon>Alcaligenaceae</taxon>
        <taxon>Bordetella</taxon>
    </lineage>
</organism>